<dbReference type="PANTHER" id="PTHR21683:SF3">
    <property type="entry name" value="CILIA AND FLAGELLA ASSOCIATED PROTEIN 100"/>
    <property type="match status" value="1"/>
</dbReference>
<dbReference type="PANTHER" id="PTHR21683">
    <property type="entry name" value="COILED-COIL DOMAIN-CONTAINING PROTEIN 42 LIKE-2-LIKE-RELATED"/>
    <property type="match status" value="1"/>
</dbReference>
<dbReference type="EMBL" id="JAWJWF010000007">
    <property type="protein sequence ID" value="KAK6630908.1"/>
    <property type="molecule type" value="Genomic_DNA"/>
</dbReference>
<keyword evidence="3" id="KW-1185">Reference proteome</keyword>
<proteinExistence type="predicted"/>
<name>A0ABR1AXH0_POLSC</name>
<evidence type="ECO:0000313" key="3">
    <source>
        <dbReference type="Proteomes" id="UP001359485"/>
    </source>
</evidence>
<comment type="caution">
    <text evidence="2">The sequence shown here is derived from an EMBL/GenBank/DDBJ whole genome shotgun (WGS) entry which is preliminary data.</text>
</comment>
<evidence type="ECO:0000313" key="2">
    <source>
        <dbReference type="EMBL" id="KAK6630908.1"/>
    </source>
</evidence>
<dbReference type="InterPro" id="IPR051147">
    <property type="entry name" value="CFAP_domain-containing"/>
</dbReference>
<feature type="compositionally biased region" description="Basic and acidic residues" evidence="1">
    <location>
        <begin position="7"/>
        <end position="20"/>
    </location>
</feature>
<feature type="region of interest" description="Disordered" evidence="1">
    <location>
        <begin position="1"/>
        <end position="20"/>
    </location>
</feature>
<gene>
    <name evidence="2" type="ORF">RUM44_003080</name>
</gene>
<feature type="region of interest" description="Disordered" evidence="1">
    <location>
        <begin position="480"/>
        <end position="509"/>
    </location>
</feature>
<evidence type="ECO:0000256" key="1">
    <source>
        <dbReference type="SAM" id="MobiDB-lite"/>
    </source>
</evidence>
<dbReference type="Proteomes" id="UP001359485">
    <property type="component" value="Unassembled WGS sequence"/>
</dbReference>
<reference evidence="2 3" key="1">
    <citation type="submission" date="2023-09" db="EMBL/GenBank/DDBJ databases">
        <title>Genomes of two closely related lineages of the louse Polyplax serrata with different host specificities.</title>
        <authorList>
            <person name="Martinu J."/>
            <person name="Tarabai H."/>
            <person name="Stefka J."/>
            <person name="Hypsa V."/>
        </authorList>
    </citation>
    <scope>NUCLEOTIDE SEQUENCE [LARGE SCALE GENOMIC DNA]</scope>
    <source>
        <strain evidence="2">98ZLc_SE</strain>
    </source>
</reference>
<accession>A0ABR1AXH0</accession>
<protein>
    <submittedName>
        <fullName evidence="2">Uncharacterized protein</fullName>
    </submittedName>
</protein>
<sequence length="536" mass="63120">MTPLARQTHDMRPKTTSHDKGKVMKEMKVLQKVFLEAYREPENLKTLDQVKQFWKDERNNLKDQHTFRSRLNLMLKKERTYVPHEVHLSGKSVTDNIDPEFFTTIYGRPIKQKHNTSEYLRDIRACFLTKLKIGFNKDEILLMNECYMNEKKLLSELRQRFVSVLRAFEDFLMEDHACSRVLLTTVREEVEMSHSKLTTLNGLQKILKEVETDILVVMEEWRKSKLFQKFLYLTAPAEWRKINDPEYEQIASAGSVTDPCQFDRESPEESNVNLEIKVQRFLDDISGFRPPVLYFSHPQQILDILSALEKNNLRALMNCVDLDFPAANAIAVVEKLKKSFEEDQARLVEDVGYLNDLVKEEENKAAKSEQKYREIVFGLFRNLVVNEEYLSVMAYLEDAYEEVVASTDHNPDMLTMMKEIELEYERVALALDNLPNDMAVVRTKRFYREQRREIAEAKNAERKVHQMEMLLKRLKKALRGPPRGRKERKMVARSQPPEEELNRKKQPKILTKEEKERMFLFGRATETAEQVRPLCV</sequence>
<organism evidence="2 3">
    <name type="scientific">Polyplax serrata</name>
    <name type="common">Common mouse louse</name>
    <dbReference type="NCBI Taxonomy" id="468196"/>
    <lineage>
        <taxon>Eukaryota</taxon>
        <taxon>Metazoa</taxon>
        <taxon>Ecdysozoa</taxon>
        <taxon>Arthropoda</taxon>
        <taxon>Hexapoda</taxon>
        <taxon>Insecta</taxon>
        <taxon>Pterygota</taxon>
        <taxon>Neoptera</taxon>
        <taxon>Paraneoptera</taxon>
        <taxon>Psocodea</taxon>
        <taxon>Troctomorpha</taxon>
        <taxon>Phthiraptera</taxon>
        <taxon>Anoplura</taxon>
        <taxon>Polyplacidae</taxon>
        <taxon>Polyplax</taxon>
    </lineage>
</organism>